<keyword evidence="6" id="KW-1185">Reference proteome</keyword>
<feature type="domain" description="HTH araC/xylS-type" evidence="4">
    <location>
        <begin position="197"/>
        <end position="295"/>
    </location>
</feature>
<dbReference type="GO" id="GO:0003700">
    <property type="term" value="F:DNA-binding transcription factor activity"/>
    <property type="evidence" value="ECO:0007669"/>
    <property type="project" value="InterPro"/>
</dbReference>
<evidence type="ECO:0000313" key="5">
    <source>
        <dbReference type="EMBL" id="EXJ12979.1"/>
    </source>
</evidence>
<dbReference type="PANTHER" id="PTHR43280:SF27">
    <property type="entry name" value="TRANSCRIPTIONAL REGULATOR MTLR"/>
    <property type="match status" value="1"/>
</dbReference>
<dbReference type="SUPFAM" id="SSF51215">
    <property type="entry name" value="Regulatory protein AraC"/>
    <property type="match status" value="1"/>
</dbReference>
<dbReference type="Pfam" id="PF02311">
    <property type="entry name" value="AraC_binding"/>
    <property type="match status" value="1"/>
</dbReference>
<dbReference type="RefSeq" id="WP_081763671.1">
    <property type="nucleotide sequence ID" value="NZ_AONB01000001.1"/>
</dbReference>
<reference evidence="5 6" key="2">
    <citation type="journal article" date="2015" name="Syst. Appl. Microbiol.">
        <title>Nitrincola nitratireducens sp. nov. isolated from a haloalkaline crater lake.</title>
        <authorList>
            <person name="Singh A."/>
            <person name="Vaidya B."/>
            <person name="Tanuku N.R."/>
            <person name="Pinnaka A.K."/>
        </authorList>
    </citation>
    <scope>NUCLEOTIDE SEQUENCE [LARGE SCALE GENOMIC DNA]</scope>
    <source>
        <strain evidence="5 6">AK23</strain>
    </source>
</reference>
<dbReference type="EMBL" id="AONB01000001">
    <property type="protein sequence ID" value="EXJ12979.1"/>
    <property type="molecule type" value="Genomic_DNA"/>
</dbReference>
<evidence type="ECO:0000256" key="3">
    <source>
        <dbReference type="ARBA" id="ARBA00023163"/>
    </source>
</evidence>
<dbReference type="SMART" id="SM00342">
    <property type="entry name" value="HTH_ARAC"/>
    <property type="match status" value="1"/>
</dbReference>
<organism evidence="5 6">
    <name type="scientific">Nitrincola nitratireducens</name>
    <dbReference type="NCBI Taxonomy" id="1229521"/>
    <lineage>
        <taxon>Bacteria</taxon>
        <taxon>Pseudomonadati</taxon>
        <taxon>Pseudomonadota</taxon>
        <taxon>Gammaproteobacteria</taxon>
        <taxon>Oceanospirillales</taxon>
        <taxon>Oceanospirillaceae</taxon>
        <taxon>Nitrincola</taxon>
    </lineage>
</organism>
<dbReference type="InterPro" id="IPR037923">
    <property type="entry name" value="HTH-like"/>
</dbReference>
<dbReference type="InterPro" id="IPR018060">
    <property type="entry name" value="HTH_AraC"/>
</dbReference>
<evidence type="ECO:0000313" key="6">
    <source>
        <dbReference type="Proteomes" id="UP000019464"/>
    </source>
</evidence>
<keyword evidence="3" id="KW-0804">Transcription</keyword>
<dbReference type="InterPro" id="IPR003313">
    <property type="entry name" value="AraC-bd"/>
</dbReference>
<evidence type="ECO:0000256" key="1">
    <source>
        <dbReference type="ARBA" id="ARBA00023015"/>
    </source>
</evidence>
<dbReference type="Gene3D" id="1.10.10.60">
    <property type="entry name" value="Homeodomain-like"/>
    <property type="match status" value="2"/>
</dbReference>
<dbReference type="Proteomes" id="UP000019464">
    <property type="component" value="Unassembled WGS sequence"/>
</dbReference>
<reference evidence="6" key="1">
    <citation type="submission" date="2012-11" db="EMBL/GenBank/DDBJ databases">
        <authorList>
            <person name="Singh A."/>
            <person name="Pinnaka A.K."/>
            <person name="Vaidya B."/>
        </authorList>
    </citation>
    <scope>NUCLEOTIDE SEQUENCE [LARGE SCALE GENOMIC DNA]</scope>
    <source>
        <strain evidence="6">AK23</strain>
    </source>
</reference>
<dbReference type="PROSITE" id="PS01124">
    <property type="entry name" value="HTH_ARAC_FAMILY_2"/>
    <property type="match status" value="1"/>
</dbReference>
<comment type="caution">
    <text evidence="5">The sequence shown here is derived from an EMBL/GenBank/DDBJ whole genome shotgun (WGS) entry which is preliminary data.</text>
</comment>
<dbReference type="STRING" id="1229521.D791_00322"/>
<dbReference type="SUPFAM" id="SSF46689">
    <property type="entry name" value="Homeodomain-like"/>
    <property type="match status" value="2"/>
</dbReference>
<proteinExistence type="predicted"/>
<dbReference type="InterPro" id="IPR009057">
    <property type="entry name" value="Homeodomain-like_sf"/>
</dbReference>
<dbReference type="CDD" id="cd06976">
    <property type="entry name" value="cupin_MtlR-like_N"/>
    <property type="match status" value="1"/>
</dbReference>
<name>W9V0Y1_9GAMM</name>
<accession>W9V0Y1</accession>
<evidence type="ECO:0000259" key="4">
    <source>
        <dbReference type="PROSITE" id="PS01124"/>
    </source>
</evidence>
<dbReference type="OrthoDB" id="9816011at2"/>
<dbReference type="Pfam" id="PF12833">
    <property type="entry name" value="HTH_18"/>
    <property type="match status" value="1"/>
</dbReference>
<keyword evidence="1" id="KW-0805">Transcription regulation</keyword>
<keyword evidence="2" id="KW-0238">DNA-binding</keyword>
<dbReference type="AlphaFoldDB" id="W9V0Y1"/>
<gene>
    <name evidence="5" type="ORF">D791_00322</name>
</gene>
<dbReference type="PANTHER" id="PTHR43280">
    <property type="entry name" value="ARAC-FAMILY TRANSCRIPTIONAL REGULATOR"/>
    <property type="match status" value="1"/>
</dbReference>
<protein>
    <recommendedName>
        <fullName evidence="4">HTH araC/xylS-type domain-containing protein</fullName>
    </recommendedName>
</protein>
<dbReference type="PATRIC" id="fig|1229521.3.peg.333"/>
<evidence type="ECO:0000256" key="2">
    <source>
        <dbReference type="ARBA" id="ARBA00023125"/>
    </source>
</evidence>
<sequence>MGTRHDPQLDTTFKLELELPESFYHGSIRYLQHGADSPLIRWHCHKEYELHLIVATTGKVFVGDYIGNFGPMQLVLTGPHLPHNWISAIEPEAEVPPVRDRVIQFSDDFIQQCRRIMPEFSQLDRLLKQASVGVLFEQSLAQEIEPLLVRAEHASGFSRVVIFFSIMEKLIQAKKTRLLSSTSFDPLLDEHAIDRVNIAVDYIMRHYQVGLSLDDVAAELKMKPNYFSKFFKRSTGIGFIEFVNNLRINRACEQLIETEDSITDICFKVGFNNIANFNRRFFSLKEMTPSDYRRQASLRYYQPSKEKAKA</sequence>
<dbReference type="GO" id="GO:0043565">
    <property type="term" value="F:sequence-specific DNA binding"/>
    <property type="evidence" value="ECO:0007669"/>
    <property type="project" value="InterPro"/>
</dbReference>